<feature type="region of interest" description="Disordered" evidence="1">
    <location>
        <begin position="204"/>
        <end position="223"/>
    </location>
</feature>
<proteinExistence type="predicted"/>
<evidence type="ECO:0000256" key="1">
    <source>
        <dbReference type="SAM" id="MobiDB-lite"/>
    </source>
</evidence>
<keyword evidence="3" id="KW-1185">Reference proteome</keyword>
<dbReference type="Gene3D" id="1.10.340.30">
    <property type="entry name" value="Hypothetical protein, domain 2"/>
    <property type="match status" value="1"/>
</dbReference>
<protein>
    <recommendedName>
        <fullName evidence="4">HhH-GPD domain-containing protein</fullName>
    </recommendedName>
</protein>
<evidence type="ECO:0000313" key="2">
    <source>
        <dbReference type="EMBL" id="KAK4605531.1"/>
    </source>
</evidence>
<evidence type="ECO:0000313" key="3">
    <source>
        <dbReference type="Proteomes" id="UP001324115"/>
    </source>
</evidence>
<name>A0AAN7JBK9_QUERU</name>
<sequence>MSSGGVVVLELPLGAAEEEESFELEKAVCSHGLFMMPPNQWDPVSKTLLRPLRLGLGLGDSDSESVMVRISQHQWAPRSLHVRVYCHNSPSLSRQHRESVLAQVSRMLRLSEDEERAVREFRNMYDNEKKKKESSFVGRVFRSPTLFEDMVKCMLLCNCQWSRTLSMARALCELQLEPQPQSSSLLFVADSAAAAASTNFNTPKSDKDHFIPNTPIPQESKVSTNFTNSGSIKADCVPADIVCDDDDYSCLNCKTCQAADEPHNIASDYDTIGNFPSPTELANLDEGFLASRCNLGYRASRILKLARDIVEGRIQLTQLEEASKGASFAKTSNYDKLAKQLKEIDGFGTFTCANVLMCMGYYHVIPTDSETIRHLRKVHARYSTVQTVQRDIERVYGKYAPFQFLAYWSELWHFYEKTFGKLSEMSCSDYKLITASNMGSTSSTKKRKKKC</sequence>
<reference evidence="2 3" key="1">
    <citation type="journal article" date="2023" name="G3 (Bethesda)">
        <title>A haplotype-resolved chromosome-scale genome for Quercus rubra L. provides insights into the genetics of adaptive traits for red oak species.</title>
        <authorList>
            <person name="Kapoor B."/>
            <person name="Jenkins J."/>
            <person name="Schmutz J."/>
            <person name="Zhebentyayeva T."/>
            <person name="Kuelheim C."/>
            <person name="Coggeshall M."/>
            <person name="Heim C."/>
            <person name="Lasky J.R."/>
            <person name="Leites L."/>
            <person name="Islam-Faridi N."/>
            <person name="Romero-Severson J."/>
            <person name="DeLeo V.L."/>
            <person name="Lucas S.M."/>
            <person name="Lazic D."/>
            <person name="Gailing O."/>
            <person name="Carlson J."/>
            <person name="Staton M."/>
        </authorList>
    </citation>
    <scope>NUCLEOTIDE SEQUENCE [LARGE SCALE GENOMIC DNA]</scope>
    <source>
        <strain evidence="2">Pseudo-F2</strain>
    </source>
</reference>
<dbReference type="PANTHER" id="PTHR10242">
    <property type="entry name" value="8-OXOGUANINE DNA GLYCOSYLASE"/>
    <property type="match status" value="1"/>
</dbReference>
<gene>
    <name evidence="2" type="ORF">RGQ29_013547</name>
</gene>
<comment type="caution">
    <text evidence="2">The sequence shown here is derived from an EMBL/GenBank/DDBJ whole genome shotgun (WGS) entry which is preliminary data.</text>
</comment>
<evidence type="ECO:0008006" key="4">
    <source>
        <dbReference type="Google" id="ProtNLM"/>
    </source>
</evidence>
<dbReference type="Proteomes" id="UP001324115">
    <property type="component" value="Unassembled WGS sequence"/>
</dbReference>
<dbReference type="GO" id="GO:0006285">
    <property type="term" value="P:base-excision repair, AP site formation"/>
    <property type="evidence" value="ECO:0007669"/>
    <property type="project" value="TreeGrafter"/>
</dbReference>
<dbReference type="GO" id="GO:0034039">
    <property type="term" value="F:8-oxo-7,8-dihydroguanine DNA N-glycosylase activity"/>
    <property type="evidence" value="ECO:0007669"/>
    <property type="project" value="TreeGrafter"/>
</dbReference>
<dbReference type="InterPro" id="IPR011257">
    <property type="entry name" value="DNA_glycosylase"/>
</dbReference>
<dbReference type="EMBL" id="JAXUIC010000002">
    <property type="protein sequence ID" value="KAK4605531.1"/>
    <property type="molecule type" value="Genomic_DNA"/>
</dbReference>
<dbReference type="AlphaFoldDB" id="A0AAN7JBK9"/>
<dbReference type="GO" id="GO:0005634">
    <property type="term" value="C:nucleus"/>
    <property type="evidence" value="ECO:0007669"/>
    <property type="project" value="TreeGrafter"/>
</dbReference>
<dbReference type="PANTHER" id="PTHR10242:SF4">
    <property type="entry name" value="OS07G0657600 PROTEIN"/>
    <property type="match status" value="1"/>
</dbReference>
<accession>A0AAN7JBK9</accession>
<organism evidence="2 3">
    <name type="scientific">Quercus rubra</name>
    <name type="common">Northern red oak</name>
    <name type="synonym">Quercus borealis</name>
    <dbReference type="NCBI Taxonomy" id="3512"/>
    <lineage>
        <taxon>Eukaryota</taxon>
        <taxon>Viridiplantae</taxon>
        <taxon>Streptophyta</taxon>
        <taxon>Embryophyta</taxon>
        <taxon>Tracheophyta</taxon>
        <taxon>Spermatophyta</taxon>
        <taxon>Magnoliopsida</taxon>
        <taxon>eudicotyledons</taxon>
        <taxon>Gunneridae</taxon>
        <taxon>Pentapetalae</taxon>
        <taxon>rosids</taxon>
        <taxon>fabids</taxon>
        <taxon>Fagales</taxon>
        <taxon>Fagaceae</taxon>
        <taxon>Quercus</taxon>
    </lineage>
</organism>
<dbReference type="InterPro" id="IPR052054">
    <property type="entry name" value="Oxidative_DNA_repair_enzyme"/>
</dbReference>
<dbReference type="SUPFAM" id="SSF48150">
    <property type="entry name" value="DNA-glycosylase"/>
    <property type="match status" value="1"/>
</dbReference>